<accession>A0A1I4TTR0</accession>
<proteinExistence type="predicted"/>
<dbReference type="Proteomes" id="UP000243629">
    <property type="component" value="Unassembled WGS sequence"/>
</dbReference>
<sequence>MDAMERYLLLVEARPGQTAEQIVRSLGRLEQRAFVVREGVHAGRVALGIYDSIESARAEEARLRAERVVVFVEKTGERQSLIWLEVAPKSRRLVDQSMLSRLRSSFPGLQHQFRPCVTR</sequence>
<organism evidence="1 2">
    <name type="scientific">Halopseudomonas yangmingensis</name>
    <dbReference type="NCBI Taxonomy" id="1720063"/>
    <lineage>
        <taxon>Bacteria</taxon>
        <taxon>Pseudomonadati</taxon>
        <taxon>Pseudomonadota</taxon>
        <taxon>Gammaproteobacteria</taxon>
        <taxon>Pseudomonadales</taxon>
        <taxon>Pseudomonadaceae</taxon>
        <taxon>Halopseudomonas</taxon>
    </lineage>
</organism>
<dbReference type="EMBL" id="FOUI01000016">
    <property type="protein sequence ID" value="SFM79943.1"/>
    <property type="molecule type" value="Genomic_DNA"/>
</dbReference>
<protein>
    <submittedName>
        <fullName evidence="1">Uncharacterized protein</fullName>
    </submittedName>
</protein>
<evidence type="ECO:0000313" key="2">
    <source>
        <dbReference type="Proteomes" id="UP000243629"/>
    </source>
</evidence>
<dbReference type="AlphaFoldDB" id="A0A1I4TTR0"/>
<reference evidence="2" key="1">
    <citation type="submission" date="2016-10" db="EMBL/GenBank/DDBJ databases">
        <authorList>
            <person name="Varghese N."/>
            <person name="Submissions S."/>
        </authorList>
    </citation>
    <scope>NUCLEOTIDE SEQUENCE [LARGE SCALE GENOMIC DNA]</scope>
    <source>
        <strain evidence="2">DSM 24213</strain>
    </source>
</reference>
<dbReference type="STRING" id="1720063.SAMN05216217_1164"/>
<name>A0A1I4TTR0_9GAMM</name>
<keyword evidence="2" id="KW-1185">Reference proteome</keyword>
<gene>
    <name evidence="1" type="ORF">SAMN05216217_1164</name>
</gene>
<evidence type="ECO:0000313" key="1">
    <source>
        <dbReference type="EMBL" id="SFM79943.1"/>
    </source>
</evidence>